<dbReference type="Gene3D" id="3.10.520.10">
    <property type="entry name" value="ApbE-like domains"/>
    <property type="match status" value="1"/>
</dbReference>
<keyword evidence="7 10" id="KW-0460">Magnesium</keyword>
<dbReference type="InterPro" id="IPR024932">
    <property type="entry name" value="ApbE"/>
</dbReference>
<evidence type="ECO:0000313" key="14">
    <source>
        <dbReference type="EMBL" id="HFJ53375.1"/>
    </source>
</evidence>
<dbReference type="EMBL" id="DSTU01000003">
    <property type="protein sequence ID" value="HFJ53375.1"/>
    <property type="molecule type" value="Genomic_DNA"/>
</dbReference>
<dbReference type="PANTHER" id="PTHR30040">
    <property type="entry name" value="THIAMINE BIOSYNTHESIS LIPOPROTEIN APBE"/>
    <property type="match status" value="1"/>
</dbReference>
<evidence type="ECO:0000256" key="5">
    <source>
        <dbReference type="ARBA" id="ARBA00022723"/>
    </source>
</evidence>
<comment type="similarity">
    <text evidence="10 12">Belongs to the ApbE family.</text>
</comment>
<dbReference type="PROSITE" id="PS51257">
    <property type="entry name" value="PROKAR_LIPOPROTEIN"/>
    <property type="match status" value="1"/>
</dbReference>
<evidence type="ECO:0000256" key="6">
    <source>
        <dbReference type="ARBA" id="ARBA00022827"/>
    </source>
</evidence>
<dbReference type="EC" id="2.7.1.180" evidence="1 10"/>
<evidence type="ECO:0000313" key="13">
    <source>
        <dbReference type="EMBL" id="HEA86936.1"/>
    </source>
</evidence>
<keyword evidence="6 10" id="KW-0274">FAD</keyword>
<keyword evidence="4 10" id="KW-0808">Transferase</keyword>
<protein>
    <recommendedName>
        <fullName evidence="2 10">FAD:protein FMN transferase</fullName>
        <ecNumber evidence="1 10">2.7.1.180</ecNumber>
    </recommendedName>
    <alternativeName>
        <fullName evidence="8 10">Flavin transferase</fullName>
    </alternativeName>
</protein>
<evidence type="ECO:0000256" key="2">
    <source>
        <dbReference type="ARBA" id="ARBA00016337"/>
    </source>
</evidence>
<keyword evidence="5 10" id="KW-0479">Metal-binding</keyword>
<evidence type="ECO:0000256" key="10">
    <source>
        <dbReference type="PIRNR" id="PIRNR006268"/>
    </source>
</evidence>
<accession>A0A7C1NNY7</accession>
<dbReference type="GO" id="GO:0046872">
    <property type="term" value="F:metal ion binding"/>
    <property type="evidence" value="ECO:0007669"/>
    <property type="project" value="UniProtKB-UniRule"/>
</dbReference>
<evidence type="ECO:0000256" key="4">
    <source>
        <dbReference type="ARBA" id="ARBA00022679"/>
    </source>
</evidence>
<evidence type="ECO:0000256" key="7">
    <source>
        <dbReference type="ARBA" id="ARBA00022842"/>
    </source>
</evidence>
<comment type="catalytic activity">
    <reaction evidence="9 10 12">
        <text>L-threonyl-[protein] + FAD = FMN-L-threonyl-[protein] + AMP + H(+)</text>
        <dbReference type="Rhea" id="RHEA:36847"/>
        <dbReference type="Rhea" id="RHEA-COMP:11060"/>
        <dbReference type="Rhea" id="RHEA-COMP:11061"/>
        <dbReference type="ChEBI" id="CHEBI:15378"/>
        <dbReference type="ChEBI" id="CHEBI:30013"/>
        <dbReference type="ChEBI" id="CHEBI:57692"/>
        <dbReference type="ChEBI" id="CHEBI:74257"/>
        <dbReference type="ChEBI" id="CHEBI:456215"/>
        <dbReference type="EC" id="2.7.1.180"/>
    </reaction>
</comment>
<evidence type="ECO:0000256" key="1">
    <source>
        <dbReference type="ARBA" id="ARBA00011955"/>
    </source>
</evidence>
<dbReference type="InterPro" id="IPR003374">
    <property type="entry name" value="ApbE-like_sf"/>
</dbReference>
<dbReference type="EMBL" id="DSLG01000003">
    <property type="protein sequence ID" value="HEA86936.1"/>
    <property type="molecule type" value="Genomic_DNA"/>
</dbReference>
<keyword evidence="3 10" id="KW-0285">Flavoprotein</keyword>
<evidence type="ECO:0000256" key="9">
    <source>
        <dbReference type="ARBA" id="ARBA00048540"/>
    </source>
</evidence>
<dbReference type="GO" id="GO:0016740">
    <property type="term" value="F:transferase activity"/>
    <property type="evidence" value="ECO:0007669"/>
    <property type="project" value="UniProtKB-UniRule"/>
</dbReference>
<evidence type="ECO:0000256" key="8">
    <source>
        <dbReference type="ARBA" id="ARBA00031306"/>
    </source>
</evidence>
<reference evidence="13" key="1">
    <citation type="journal article" date="2020" name="mSystems">
        <title>Genome- and Community-Level Interaction Insights into Carbon Utilization and Element Cycling Functions of Hydrothermarchaeota in Hydrothermal Sediment.</title>
        <authorList>
            <person name="Zhou Z."/>
            <person name="Liu Y."/>
            <person name="Xu W."/>
            <person name="Pan J."/>
            <person name="Luo Z.H."/>
            <person name="Li M."/>
        </authorList>
    </citation>
    <scope>NUCLEOTIDE SEQUENCE [LARGE SCALE GENOMIC DNA]</scope>
    <source>
        <strain evidence="13">SpSt-265</strain>
        <strain evidence="14">SpSt-465</strain>
    </source>
</reference>
<dbReference type="SUPFAM" id="SSF143631">
    <property type="entry name" value="ApbE-like"/>
    <property type="match status" value="1"/>
</dbReference>
<evidence type="ECO:0000256" key="12">
    <source>
        <dbReference type="RuleBase" id="RU363002"/>
    </source>
</evidence>
<dbReference type="AlphaFoldDB" id="A0A7C1NNY7"/>
<feature type="binding site" evidence="11">
    <location>
        <position position="283"/>
    </location>
    <ligand>
        <name>Mg(2+)</name>
        <dbReference type="ChEBI" id="CHEBI:18420"/>
    </ligand>
</feature>
<comment type="caution">
    <text evidence="13">The sequence shown here is derived from an EMBL/GenBank/DDBJ whole genome shotgun (WGS) entry which is preliminary data.</text>
</comment>
<evidence type="ECO:0000256" key="3">
    <source>
        <dbReference type="ARBA" id="ARBA00022630"/>
    </source>
</evidence>
<dbReference type="PIRSF" id="PIRSF006268">
    <property type="entry name" value="ApbE"/>
    <property type="match status" value="1"/>
</dbReference>
<evidence type="ECO:0000256" key="11">
    <source>
        <dbReference type="PIRSR" id="PIRSR006268-2"/>
    </source>
</evidence>
<keyword evidence="12" id="KW-0472">Membrane</keyword>
<dbReference type="PANTHER" id="PTHR30040:SF2">
    <property type="entry name" value="FAD:PROTEIN FMN TRANSFERASE"/>
    <property type="match status" value="1"/>
</dbReference>
<organism evidence="13">
    <name type="scientific">candidate division WOR-3 bacterium</name>
    <dbReference type="NCBI Taxonomy" id="2052148"/>
    <lineage>
        <taxon>Bacteria</taxon>
        <taxon>Bacteria division WOR-3</taxon>
    </lineage>
</organism>
<comment type="subcellular location">
    <subcellularLocation>
        <location evidence="12">Cell inner membrane</location>
        <topology evidence="12">Lipid-anchor</topology>
        <orientation evidence="12">Periplasmic side</orientation>
    </subcellularLocation>
</comment>
<keyword evidence="12" id="KW-0997">Cell inner membrane</keyword>
<dbReference type="Pfam" id="PF02424">
    <property type="entry name" value="ApbE"/>
    <property type="match status" value="1"/>
</dbReference>
<comment type="function">
    <text evidence="12">Flavin transferase that catalyzes the transfer of the FMN moiety of FAD and its covalent binding to the hydroxyl group of a threonine residue in a target flavoprotein.</text>
</comment>
<dbReference type="GO" id="GO:0005886">
    <property type="term" value="C:plasma membrane"/>
    <property type="evidence" value="ECO:0007669"/>
    <property type="project" value="UniProtKB-SubCell"/>
</dbReference>
<comment type="cofactor">
    <cofactor evidence="11">
        <name>Mg(2+)</name>
        <dbReference type="ChEBI" id="CHEBI:18420"/>
    </cofactor>
    <cofactor evidence="11">
        <name>Mn(2+)</name>
        <dbReference type="ChEBI" id="CHEBI:29035"/>
    </cofactor>
    <text evidence="11">Magnesium. Can also use manganese.</text>
</comment>
<feature type="binding site" evidence="11">
    <location>
        <position position="287"/>
    </location>
    <ligand>
        <name>Mg(2+)</name>
        <dbReference type="ChEBI" id="CHEBI:18420"/>
    </ligand>
</feature>
<sequence>MVMRRLFSVLGVAVLVLAGCRRQAPKSDLRNLKRVDTTGSAFGSYLRVLAAGKNEAAIRRAVDSVFVLCDYFNRLWSPFSESSEVNRLNRAGRLKVSEHTRRLIEQGLEFSRRTNGAFDITVAPLMRLWGFRDRRFRVPLPAEVEAVRSFVGYERVRLGPGNEVFLEPGMELDLGGIAVGYALDRVVELLKRKGVEVGLVDAGGDIAVFGDFRAAIGVQNPRSEGVERVVMVRDAVVATSGDYQQFFEVEGRRYSHIMDPRTGYPAARCVAVTVKAPTAVEADVYSTALFVMGPDEARDWLESHPEVAAIFYVVSGDSLQQVEFGVWSDSGAGR</sequence>
<name>A0A7C1NNY7_UNCW3</name>
<gene>
    <name evidence="13" type="ORF">ENP94_02880</name>
    <name evidence="14" type="ORF">ENS16_01625</name>
</gene>
<keyword evidence="12" id="KW-1003">Cell membrane</keyword>
<keyword evidence="12" id="KW-0449">Lipoprotein</keyword>
<feature type="binding site" evidence="11">
    <location>
        <position position="176"/>
    </location>
    <ligand>
        <name>Mg(2+)</name>
        <dbReference type="ChEBI" id="CHEBI:18420"/>
    </ligand>
</feature>
<proteinExistence type="inferred from homology"/>